<accession>A0A6P8HWZ7</accession>
<dbReference type="InterPro" id="IPR017907">
    <property type="entry name" value="Znf_RING_CS"/>
</dbReference>
<name>A0A6P8HWZ7_ACTTE</name>
<evidence type="ECO:0000259" key="6">
    <source>
        <dbReference type="PROSITE" id="PS50145"/>
    </source>
</evidence>
<dbReference type="AlphaFoldDB" id="A0A6P8HWZ7"/>
<feature type="zinc finger region" description="TRAF-type" evidence="4">
    <location>
        <begin position="135"/>
        <end position="178"/>
    </location>
</feature>
<keyword evidence="2 4" id="KW-0863">Zinc-finger</keyword>
<dbReference type="SUPFAM" id="SSF57850">
    <property type="entry name" value="RING/U-box"/>
    <property type="match status" value="1"/>
</dbReference>
<feature type="domain" description="TRAF-type" evidence="6">
    <location>
        <begin position="135"/>
        <end position="178"/>
    </location>
</feature>
<dbReference type="PROSITE" id="PS50089">
    <property type="entry name" value="ZF_RING_2"/>
    <property type="match status" value="1"/>
</dbReference>
<dbReference type="Proteomes" id="UP000515163">
    <property type="component" value="Unplaced"/>
</dbReference>
<evidence type="ECO:0000313" key="8">
    <source>
        <dbReference type="RefSeq" id="XP_031560919.1"/>
    </source>
</evidence>
<dbReference type="InterPro" id="IPR001293">
    <property type="entry name" value="Znf_TRAF"/>
</dbReference>
<evidence type="ECO:0000313" key="7">
    <source>
        <dbReference type="Proteomes" id="UP000515163"/>
    </source>
</evidence>
<dbReference type="Pfam" id="PF13445">
    <property type="entry name" value="zf-RING_UBOX"/>
    <property type="match status" value="1"/>
</dbReference>
<dbReference type="SUPFAM" id="SSF49599">
    <property type="entry name" value="TRAF domain-like"/>
    <property type="match status" value="2"/>
</dbReference>
<feature type="non-terminal residue" evidence="8">
    <location>
        <position position="216"/>
    </location>
</feature>
<dbReference type="GO" id="GO:0008270">
    <property type="term" value="F:zinc ion binding"/>
    <property type="evidence" value="ECO:0007669"/>
    <property type="project" value="UniProtKB-KW"/>
</dbReference>
<evidence type="ECO:0000256" key="1">
    <source>
        <dbReference type="ARBA" id="ARBA00022723"/>
    </source>
</evidence>
<feature type="zinc finger region" description="TRAF-type" evidence="4">
    <location>
        <begin position="82"/>
        <end position="133"/>
    </location>
</feature>
<protein>
    <submittedName>
        <fullName evidence="8">TNF receptor-associated factor 5-like</fullName>
    </submittedName>
</protein>
<proteinExistence type="predicted"/>
<gene>
    <name evidence="8" type="primary">LOC116296938</name>
</gene>
<dbReference type="InParanoid" id="A0A6P8HWZ7"/>
<evidence type="ECO:0000256" key="4">
    <source>
        <dbReference type="PROSITE-ProRule" id="PRU00207"/>
    </source>
</evidence>
<dbReference type="PROSITE" id="PS00518">
    <property type="entry name" value="ZF_RING_1"/>
    <property type="match status" value="1"/>
</dbReference>
<dbReference type="Pfam" id="PF02176">
    <property type="entry name" value="zf-TRAF"/>
    <property type="match status" value="1"/>
</dbReference>
<dbReference type="InterPro" id="IPR001841">
    <property type="entry name" value="Znf_RING"/>
</dbReference>
<organism evidence="7 8">
    <name type="scientific">Actinia tenebrosa</name>
    <name type="common">Australian red waratah sea anemone</name>
    <dbReference type="NCBI Taxonomy" id="6105"/>
    <lineage>
        <taxon>Eukaryota</taxon>
        <taxon>Metazoa</taxon>
        <taxon>Cnidaria</taxon>
        <taxon>Anthozoa</taxon>
        <taxon>Hexacorallia</taxon>
        <taxon>Actiniaria</taxon>
        <taxon>Actiniidae</taxon>
        <taxon>Actinia</taxon>
    </lineage>
</organism>
<feature type="domain" description="RING-type" evidence="5">
    <location>
        <begin position="10"/>
        <end position="38"/>
    </location>
</feature>
<dbReference type="PANTHER" id="PTHR10131:SF94">
    <property type="entry name" value="TNF RECEPTOR-ASSOCIATED FACTOR 4"/>
    <property type="match status" value="1"/>
</dbReference>
<dbReference type="OrthoDB" id="5974496at2759"/>
<dbReference type="InterPro" id="IPR013083">
    <property type="entry name" value="Znf_RING/FYVE/PHD"/>
</dbReference>
<evidence type="ECO:0000256" key="3">
    <source>
        <dbReference type="ARBA" id="ARBA00022833"/>
    </source>
</evidence>
<evidence type="ECO:0000256" key="2">
    <source>
        <dbReference type="ARBA" id="ARBA00022771"/>
    </source>
</evidence>
<dbReference type="InterPro" id="IPR027370">
    <property type="entry name" value="Znf-RING_euk"/>
</dbReference>
<reference evidence="8" key="1">
    <citation type="submission" date="2025-08" db="UniProtKB">
        <authorList>
            <consortium name="RefSeq"/>
        </authorList>
    </citation>
    <scope>IDENTIFICATION</scope>
    <source>
        <tissue evidence="8">Tentacle</tissue>
    </source>
</reference>
<dbReference type="RefSeq" id="XP_031560919.1">
    <property type="nucleotide sequence ID" value="XM_031705059.1"/>
</dbReference>
<evidence type="ECO:0000259" key="5">
    <source>
        <dbReference type="PROSITE" id="PS50089"/>
    </source>
</evidence>
<dbReference type="PROSITE" id="PS50145">
    <property type="entry name" value="ZF_TRAF"/>
    <property type="match status" value="2"/>
</dbReference>
<keyword evidence="1 4" id="KW-0479">Metal-binding</keyword>
<dbReference type="KEGG" id="aten:116296938"/>
<feature type="non-terminal residue" evidence="8">
    <location>
        <position position="1"/>
    </location>
</feature>
<dbReference type="GeneID" id="116296938"/>
<keyword evidence="3 4" id="KW-0862">Zinc</keyword>
<keyword evidence="7" id="KW-1185">Reference proteome</keyword>
<dbReference type="Gene3D" id="3.30.40.10">
    <property type="entry name" value="Zinc/RING finger domain, C3HC4 (zinc finger)"/>
    <property type="match status" value="3"/>
</dbReference>
<feature type="domain" description="TRAF-type" evidence="6">
    <location>
        <begin position="82"/>
        <end position="133"/>
    </location>
</feature>
<dbReference type="PANTHER" id="PTHR10131">
    <property type="entry name" value="TNF RECEPTOR ASSOCIATED FACTOR"/>
    <property type="match status" value="1"/>
</dbReference>
<sequence>QDLMYRPVSLSCGHTVCKTCLENLYQKSRPPVKCPSCRKEIGTADEGLNVNVALNILLNKIQIKCTNEGCSWKGENRQKQDHITSCSYHQVTCYDGCGFSGIRSIMEEHAKSCPSKKEKCQFCREEISRRDLEEHEQQCDEKPRGCPYECGALIPRSHFHLHLMKCKNRMVRCQVKGCFKVMPQKEEEQHANEYTITHQKLLADEVQMLKQDMWQK</sequence>